<reference evidence="1 2" key="1">
    <citation type="submission" date="2022-01" db="EMBL/GenBank/DDBJ databases">
        <title>Whole genome-based taxonomy of the Shewanellaceae.</title>
        <authorList>
            <person name="Martin-Rodriguez A.J."/>
        </authorList>
    </citation>
    <scope>NUCLEOTIDE SEQUENCE [LARGE SCALE GENOMIC DNA]</scope>
    <source>
        <strain evidence="1 2">DSM 24955</strain>
    </source>
</reference>
<dbReference type="Proteomes" id="UP001202134">
    <property type="component" value="Unassembled WGS sequence"/>
</dbReference>
<gene>
    <name evidence="1" type="ORF">L2737_21645</name>
</gene>
<name>A0ABT0KVP8_9GAMM</name>
<dbReference type="RefSeq" id="WP_248957063.1">
    <property type="nucleotide sequence ID" value="NZ_JAKIKU010000022.1"/>
</dbReference>
<dbReference type="EMBL" id="JAKIKU010000022">
    <property type="protein sequence ID" value="MCL1047907.1"/>
    <property type="molecule type" value="Genomic_DNA"/>
</dbReference>
<keyword evidence="2" id="KW-1185">Reference proteome</keyword>
<sequence>MTMYKSEQAWHAIRNIKPNVNTNWLEMPTVNTHRTELTKDDNSQMTKSFSRVLIAANRISIELLDDWEM</sequence>
<protein>
    <submittedName>
        <fullName evidence="1">Uncharacterized protein</fullName>
    </submittedName>
</protein>
<proteinExistence type="predicted"/>
<evidence type="ECO:0000313" key="1">
    <source>
        <dbReference type="EMBL" id="MCL1047907.1"/>
    </source>
</evidence>
<comment type="caution">
    <text evidence="1">The sequence shown here is derived from an EMBL/GenBank/DDBJ whole genome shotgun (WGS) entry which is preliminary data.</text>
</comment>
<evidence type="ECO:0000313" key="2">
    <source>
        <dbReference type="Proteomes" id="UP001202134"/>
    </source>
</evidence>
<organism evidence="1 2">
    <name type="scientific">Shewanella electrodiphila</name>
    <dbReference type="NCBI Taxonomy" id="934143"/>
    <lineage>
        <taxon>Bacteria</taxon>
        <taxon>Pseudomonadati</taxon>
        <taxon>Pseudomonadota</taxon>
        <taxon>Gammaproteobacteria</taxon>
        <taxon>Alteromonadales</taxon>
        <taxon>Shewanellaceae</taxon>
        <taxon>Shewanella</taxon>
    </lineage>
</organism>
<accession>A0ABT0KVP8</accession>